<dbReference type="GO" id="GO:0016740">
    <property type="term" value="F:transferase activity"/>
    <property type="evidence" value="ECO:0007669"/>
    <property type="project" value="UniProtKB-KW"/>
</dbReference>
<feature type="domain" description="Poly(A) polymerase catalytic subunit" evidence="9">
    <location>
        <begin position="37"/>
        <end position="167"/>
    </location>
</feature>
<evidence type="ECO:0000256" key="3">
    <source>
        <dbReference type="ARBA" id="ARBA00022679"/>
    </source>
</evidence>
<keyword evidence="4" id="KW-0547">Nucleotide-binding</keyword>
<dbReference type="AlphaFoldDB" id="A0A6C0JU92"/>
<evidence type="ECO:0000259" key="9">
    <source>
        <dbReference type="Pfam" id="PF19244"/>
    </source>
</evidence>
<name>A0A6C0JU92_9ZZZZ</name>
<evidence type="ECO:0000256" key="5">
    <source>
        <dbReference type="ARBA" id="ARBA00022840"/>
    </source>
</evidence>
<keyword evidence="3" id="KW-0808">Transferase</keyword>
<sequence length="456" mass="53117">MSFEEKELNILRKAVDKAQELSGKKIINSPEVQHIIHIVEMFLKTKKLICYGGTAINNILPLHDQFYNKDIEIPDYDFFSANALEDAKELANIYAKAGYEDIEAKSGVHHGTFKVFINFIPVADITFIPSPLFKVLTQNALQVNGILYAPPDFLRMSMYLELSRPLGDVSRWEKVLKRLTLLNRNYPLKNIKCNHIEFMRKFEGTKEDASNIYNVVRDTVIRLGLVFLGGYANTLYSKYMPNTVKQRFNKSNPDFDILSEDPLGSANIIVERLRETGYNKVKHKKWDGLGEIIAPHYEIIVNEDTIAFIYQPIACHSYNVININNKDIKVATIDTMLSFYLAFLYANRPYYDHDRIFCMSQYLFMVQSRNRLQQKGLLKRFSLNCIGEQPTLETMRNEKTEMFEKLKNKRDTKEYEEWFLKYTPLSVPKAKNKKTQKSKPKSKPKSKTKTKSNQWY</sequence>
<evidence type="ECO:0000256" key="1">
    <source>
        <dbReference type="ARBA" id="ARBA00004328"/>
    </source>
</evidence>
<dbReference type="EMBL" id="MN740708">
    <property type="protein sequence ID" value="QHU09325.1"/>
    <property type="molecule type" value="Genomic_DNA"/>
</dbReference>
<dbReference type="CDD" id="cd20921">
    <property type="entry name" value="polyA_pol_Pycodna"/>
    <property type="match status" value="1"/>
</dbReference>
<feature type="compositionally biased region" description="Basic residues" evidence="8">
    <location>
        <begin position="430"/>
        <end position="450"/>
    </location>
</feature>
<protein>
    <recommendedName>
        <fullName evidence="9">Poly(A) polymerase catalytic subunit domain-containing protein</fullName>
    </recommendedName>
</protein>
<reference evidence="10" key="1">
    <citation type="journal article" date="2020" name="Nature">
        <title>Giant virus diversity and host interactions through global metagenomics.</title>
        <authorList>
            <person name="Schulz F."/>
            <person name="Roux S."/>
            <person name="Paez-Espino D."/>
            <person name="Jungbluth S."/>
            <person name="Walsh D.A."/>
            <person name="Denef V.J."/>
            <person name="McMahon K.D."/>
            <person name="Konstantinidis K.T."/>
            <person name="Eloe-Fadrosh E.A."/>
            <person name="Kyrpides N.C."/>
            <person name="Woyke T."/>
        </authorList>
    </citation>
    <scope>NUCLEOTIDE SEQUENCE</scope>
    <source>
        <strain evidence="10">GVMAG-S-1074260-58</strain>
    </source>
</reference>
<dbReference type="InterPro" id="IPR045355">
    <property type="entry name" value="PolyA_pol_cat_su"/>
</dbReference>
<dbReference type="Pfam" id="PF19244">
    <property type="entry name" value="Poly_A_pol_cat"/>
    <property type="match status" value="1"/>
</dbReference>
<keyword evidence="2" id="KW-0507">mRNA processing</keyword>
<evidence type="ECO:0000256" key="6">
    <source>
        <dbReference type="ARBA" id="ARBA00022844"/>
    </source>
</evidence>
<organism evidence="10">
    <name type="scientific">viral metagenome</name>
    <dbReference type="NCBI Taxonomy" id="1070528"/>
    <lineage>
        <taxon>unclassified sequences</taxon>
        <taxon>metagenomes</taxon>
        <taxon>organismal metagenomes</taxon>
    </lineage>
</organism>
<keyword evidence="7" id="KW-0804">Transcription</keyword>
<evidence type="ECO:0000256" key="8">
    <source>
        <dbReference type="SAM" id="MobiDB-lite"/>
    </source>
</evidence>
<comment type="subcellular location">
    <subcellularLocation>
        <location evidence="1">Virion</location>
    </subcellularLocation>
</comment>
<evidence type="ECO:0000256" key="4">
    <source>
        <dbReference type="ARBA" id="ARBA00022741"/>
    </source>
</evidence>
<dbReference type="GO" id="GO:0006397">
    <property type="term" value="P:mRNA processing"/>
    <property type="evidence" value="ECO:0007669"/>
    <property type="project" value="UniProtKB-KW"/>
</dbReference>
<evidence type="ECO:0000313" key="10">
    <source>
        <dbReference type="EMBL" id="QHU09325.1"/>
    </source>
</evidence>
<evidence type="ECO:0000256" key="2">
    <source>
        <dbReference type="ARBA" id="ARBA00022664"/>
    </source>
</evidence>
<keyword evidence="6" id="KW-0946">Virion</keyword>
<evidence type="ECO:0000256" key="7">
    <source>
        <dbReference type="ARBA" id="ARBA00023163"/>
    </source>
</evidence>
<dbReference type="GO" id="GO:0044423">
    <property type="term" value="C:virion component"/>
    <property type="evidence" value="ECO:0007669"/>
    <property type="project" value="UniProtKB-KW"/>
</dbReference>
<keyword evidence="5" id="KW-0067">ATP-binding</keyword>
<proteinExistence type="predicted"/>
<feature type="region of interest" description="Disordered" evidence="8">
    <location>
        <begin position="429"/>
        <end position="456"/>
    </location>
</feature>
<accession>A0A6C0JU92</accession>
<dbReference type="GO" id="GO:0005524">
    <property type="term" value="F:ATP binding"/>
    <property type="evidence" value="ECO:0007669"/>
    <property type="project" value="UniProtKB-KW"/>
</dbReference>